<accession>A0A0F9DMB3</accession>
<proteinExistence type="predicted"/>
<protein>
    <recommendedName>
        <fullName evidence="2">ABC transporter domain-containing protein</fullName>
    </recommendedName>
</protein>
<dbReference type="SUPFAM" id="SSF52540">
    <property type="entry name" value="P-loop containing nucleoside triphosphate hydrolases"/>
    <property type="match status" value="1"/>
</dbReference>
<evidence type="ECO:0008006" key="2">
    <source>
        <dbReference type="Google" id="ProtNLM"/>
    </source>
</evidence>
<dbReference type="InterPro" id="IPR027417">
    <property type="entry name" value="P-loop_NTPase"/>
</dbReference>
<gene>
    <name evidence="1" type="ORF">LCGC14_2260200</name>
</gene>
<sequence>MDNENSSNEIIEIELRQLSKSFKEVVAVDNVNIRIRKGEFFSLLGPSGC</sequence>
<name>A0A0F9DMB3_9ZZZZ</name>
<feature type="non-terminal residue" evidence="1">
    <location>
        <position position="49"/>
    </location>
</feature>
<dbReference type="Gene3D" id="3.40.50.300">
    <property type="entry name" value="P-loop containing nucleotide triphosphate hydrolases"/>
    <property type="match status" value="1"/>
</dbReference>
<reference evidence="1" key="1">
    <citation type="journal article" date="2015" name="Nature">
        <title>Complex archaea that bridge the gap between prokaryotes and eukaryotes.</title>
        <authorList>
            <person name="Spang A."/>
            <person name="Saw J.H."/>
            <person name="Jorgensen S.L."/>
            <person name="Zaremba-Niedzwiedzka K."/>
            <person name="Martijn J."/>
            <person name="Lind A.E."/>
            <person name="van Eijk R."/>
            <person name="Schleper C."/>
            <person name="Guy L."/>
            <person name="Ettema T.J."/>
        </authorList>
    </citation>
    <scope>NUCLEOTIDE SEQUENCE</scope>
</reference>
<organism evidence="1">
    <name type="scientific">marine sediment metagenome</name>
    <dbReference type="NCBI Taxonomy" id="412755"/>
    <lineage>
        <taxon>unclassified sequences</taxon>
        <taxon>metagenomes</taxon>
        <taxon>ecological metagenomes</taxon>
    </lineage>
</organism>
<dbReference type="AlphaFoldDB" id="A0A0F9DMB3"/>
<evidence type="ECO:0000313" key="1">
    <source>
        <dbReference type="EMBL" id="KKL54956.1"/>
    </source>
</evidence>
<comment type="caution">
    <text evidence="1">The sequence shown here is derived from an EMBL/GenBank/DDBJ whole genome shotgun (WGS) entry which is preliminary data.</text>
</comment>
<dbReference type="EMBL" id="LAZR01031012">
    <property type="protein sequence ID" value="KKL54956.1"/>
    <property type="molecule type" value="Genomic_DNA"/>
</dbReference>